<dbReference type="PANTHER" id="PTHR41913">
    <property type="entry name" value="DUF1684 DOMAIN-CONTAINING PROTEIN"/>
    <property type="match status" value="1"/>
</dbReference>
<dbReference type="Gene3D" id="2.60.200.20">
    <property type="match status" value="1"/>
</dbReference>
<proteinExistence type="predicted"/>
<dbReference type="Pfam" id="PF07920">
    <property type="entry name" value="DUF1684"/>
    <property type="match status" value="1"/>
</dbReference>
<gene>
    <name evidence="1" type="ORF">E6K71_04180</name>
</gene>
<evidence type="ECO:0000313" key="1">
    <source>
        <dbReference type="EMBL" id="TMQ49714.1"/>
    </source>
</evidence>
<dbReference type="PANTHER" id="PTHR41913:SF1">
    <property type="entry name" value="DUF1684 DOMAIN-CONTAINING PROTEIN"/>
    <property type="match status" value="1"/>
</dbReference>
<dbReference type="Proteomes" id="UP000316292">
    <property type="component" value="Unassembled WGS sequence"/>
</dbReference>
<name>A0A538SEC7_UNCEI</name>
<protein>
    <submittedName>
        <fullName evidence="1">DUF1684 domain-containing protein</fullName>
    </submittedName>
</protein>
<organism evidence="1 2">
    <name type="scientific">Eiseniibacteriota bacterium</name>
    <dbReference type="NCBI Taxonomy" id="2212470"/>
    <lineage>
        <taxon>Bacteria</taxon>
        <taxon>Candidatus Eiseniibacteriota</taxon>
    </lineage>
</organism>
<accession>A0A538SEC7</accession>
<dbReference type="PROSITE" id="PS51257">
    <property type="entry name" value="PROKAR_LIPOPROTEIN"/>
    <property type="match status" value="1"/>
</dbReference>
<reference evidence="1 2" key="1">
    <citation type="journal article" date="2019" name="Nat. Microbiol.">
        <title>Mediterranean grassland soil C-N compound turnover is dependent on rainfall and depth, and is mediated by genomically divergent microorganisms.</title>
        <authorList>
            <person name="Diamond S."/>
            <person name="Andeer P.F."/>
            <person name="Li Z."/>
            <person name="Crits-Christoph A."/>
            <person name="Burstein D."/>
            <person name="Anantharaman K."/>
            <person name="Lane K.R."/>
            <person name="Thomas B.C."/>
            <person name="Pan C."/>
            <person name="Northen T.R."/>
            <person name="Banfield J.F."/>
        </authorList>
    </citation>
    <scope>NUCLEOTIDE SEQUENCE [LARGE SCALE GENOMIC DNA]</scope>
    <source>
        <strain evidence="1">WS_1</strain>
    </source>
</reference>
<dbReference type="EMBL" id="VBOR01000053">
    <property type="protein sequence ID" value="TMQ49714.1"/>
    <property type="molecule type" value="Genomic_DNA"/>
</dbReference>
<comment type="caution">
    <text evidence="1">The sequence shown here is derived from an EMBL/GenBank/DDBJ whole genome shotgun (WGS) entry which is preliminary data.</text>
</comment>
<dbReference type="InterPro" id="IPR008984">
    <property type="entry name" value="SMAD_FHA_dom_sf"/>
</dbReference>
<dbReference type="AlphaFoldDB" id="A0A538SEC7"/>
<sequence>MSIRDEIRSWSRTIPLAVLLLSGFLAGVSCQKASSGEGPSQGPRMSAAEADTLLPSYARDRAETDQRLKSAPTSYLATILRRDFNERTSLTVGSAPGNDVRIEDAGVRAHHLRVTVAADSFRVETIDPRARFQVKDSTMSRATLPPSGIKVGRFSLRLSHQRFPAIIVFDPKSPRFKVYKGIKYFPPDLSYHVVTALVPNPKPDTTIILSTRGNRRRAVRVGWFDFKVNGTPCRLEAERLLEPGVGENDLGLFFTDATTKKESYGVGRYLDPERRKDGLYTLDFNRCYNPACAYSDHYNCPIPPEANHLTVAIRAGEMDSHYMH</sequence>
<dbReference type="SUPFAM" id="SSF49879">
    <property type="entry name" value="SMAD/FHA domain"/>
    <property type="match status" value="1"/>
</dbReference>
<evidence type="ECO:0000313" key="2">
    <source>
        <dbReference type="Proteomes" id="UP000316292"/>
    </source>
</evidence>
<dbReference type="InterPro" id="IPR012467">
    <property type="entry name" value="DUF1684"/>
</dbReference>